<proteinExistence type="inferred from homology"/>
<comment type="caution">
    <text evidence="12">The sequence shown here is derived from an EMBL/GenBank/DDBJ whole genome shotgun (WGS) entry which is preliminary data.</text>
</comment>
<evidence type="ECO:0000256" key="5">
    <source>
        <dbReference type="ARBA" id="ARBA00022692"/>
    </source>
</evidence>
<keyword evidence="5" id="KW-0812">Transmembrane</keyword>
<evidence type="ECO:0000256" key="6">
    <source>
        <dbReference type="ARBA" id="ARBA00022989"/>
    </source>
</evidence>
<dbReference type="EC" id="2.4.1.-" evidence="11"/>
<dbReference type="PANTHER" id="PTHR21645:SF17">
    <property type="entry name" value="GLYCOSYLTRANSFERASE FAMILY 92 PROTEIN-RELATED"/>
    <property type="match status" value="1"/>
</dbReference>
<dbReference type="EMBL" id="PDUG01000005">
    <property type="protein sequence ID" value="PIC24986.1"/>
    <property type="molecule type" value="Genomic_DNA"/>
</dbReference>
<evidence type="ECO:0000256" key="7">
    <source>
        <dbReference type="ARBA" id="ARBA00023015"/>
    </source>
</evidence>
<dbReference type="InterPro" id="IPR008166">
    <property type="entry name" value="Glyco_transf_92"/>
</dbReference>
<gene>
    <name evidence="12" type="primary">Cnig_chr_V.g18089</name>
    <name evidence="12" type="ORF">B9Z55_018089</name>
</gene>
<keyword evidence="6" id="KW-1133">Transmembrane helix</keyword>
<keyword evidence="9" id="KW-0804">Transcription</keyword>
<keyword evidence="4 11" id="KW-0808">Transferase</keyword>
<dbReference type="STRING" id="1611254.A0A2G5TD61"/>
<dbReference type="GO" id="GO:0016757">
    <property type="term" value="F:glycosyltransferase activity"/>
    <property type="evidence" value="ECO:0007669"/>
    <property type="project" value="UniProtKB-UniRule"/>
</dbReference>
<protein>
    <recommendedName>
        <fullName evidence="11">Glycosyltransferase family 92 protein</fullName>
        <ecNumber evidence="11">2.4.1.-</ecNumber>
    </recommendedName>
</protein>
<dbReference type="Proteomes" id="UP000230233">
    <property type="component" value="Chromosome V"/>
</dbReference>
<dbReference type="SUPFAM" id="SSF48508">
    <property type="entry name" value="Nuclear receptor ligand-binding domain"/>
    <property type="match status" value="1"/>
</dbReference>
<dbReference type="InterPro" id="IPR052012">
    <property type="entry name" value="GTase_92"/>
</dbReference>
<comment type="similarity">
    <text evidence="2 11">Belongs to the glycosyltransferase 92 family.</text>
</comment>
<keyword evidence="13" id="KW-1185">Reference proteome</keyword>
<keyword evidence="8" id="KW-0472">Membrane</keyword>
<evidence type="ECO:0000256" key="3">
    <source>
        <dbReference type="ARBA" id="ARBA00022676"/>
    </source>
</evidence>
<evidence type="ECO:0000256" key="4">
    <source>
        <dbReference type="ARBA" id="ARBA00022679"/>
    </source>
</evidence>
<dbReference type="InterPro" id="IPR035500">
    <property type="entry name" value="NHR-like_dom_sf"/>
</dbReference>
<keyword evidence="10" id="KW-0675">Receptor</keyword>
<evidence type="ECO:0000256" key="10">
    <source>
        <dbReference type="ARBA" id="ARBA00023170"/>
    </source>
</evidence>
<sequence>MNSKLYRRASTHDINIVLNIGLCNAMEWSNQLETFKGCTLKEKKIVLSEFGIAFVLVDQAFKTAQKSVDKGFWLLQNDTFLHTDYFLGVSKADIQGNELRFQAQETVKKPIRQRRELKAFINSAYYYPFSKSLGKNAVAFVMTMNLVVRDQPSQTENGTFIDPTELVIFAENATTGFTVRTPYMRVTPHEVCQMITIFATAQLIPNVKSISMVGNNGMADIPFVIPSYKKRDVVVCISPLFVSEQWQNFLLAVHIYKKYGAHMNLYLISAVTSFYDLMKEYEKEGYMTIQPWIKVTFPGVPITTADPHNEIEFRNQAACQTDCLLQFKESARFVTFLDLDDVLIPRIAPTYVEEFQKLMDGKNKLAYMTYHKENYDVTTMRDSSKFSLTNMFANLELKHLVSDNEKETRGVPRREVPFWGWNLSKIDETTLLQRETGKIVVDPRNLNYTWIHFPPEMPTGLEKYTVTENVITHLKTIFWTDQQSTNENVEPPLYYDNSSARIITSKEIQELEDDLRKMIEKPRISKIYSKLPNNHYYRDLVVNCYNDRYYRYDHAGRIGEMKCPGPHLCGFHQHPKITCMHVNATHIPMKTLHPITYYYATNPYFTGDIGCYSH</sequence>
<reference evidence="13" key="1">
    <citation type="submission" date="2017-10" db="EMBL/GenBank/DDBJ databases">
        <title>Rapid genome shrinkage in a self-fertile nematode reveals novel sperm competition proteins.</title>
        <authorList>
            <person name="Yin D."/>
            <person name="Schwarz E.M."/>
            <person name="Thomas C.G."/>
            <person name="Felde R.L."/>
            <person name="Korf I.F."/>
            <person name="Cutter A.D."/>
            <person name="Schartner C.M."/>
            <person name="Ralston E.J."/>
            <person name="Meyer B.J."/>
            <person name="Haag E.S."/>
        </authorList>
    </citation>
    <scope>NUCLEOTIDE SEQUENCE [LARGE SCALE GENOMIC DNA]</scope>
    <source>
        <strain evidence="13">JU1422</strain>
    </source>
</reference>
<accession>A0A2G5TD61</accession>
<keyword evidence="7" id="KW-0805">Transcription regulation</keyword>
<comment type="subcellular location">
    <subcellularLocation>
        <location evidence="1">Membrane</location>
        <topology evidence="1">Single-pass membrane protein</topology>
    </subcellularLocation>
</comment>
<organism evidence="12 13">
    <name type="scientific">Caenorhabditis nigoni</name>
    <dbReference type="NCBI Taxonomy" id="1611254"/>
    <lineage>
        <taxon>Eukaryota</taxon>
        <taxon>Metazoa</taxon>
        <taxon>Ecdysozoa</taxon>
        <taxon>Nematoda</taxon>
        <taxon>Chromadorea</taxon>
        <taxon>Rhabditida</taxon>
        <taxon>Rhabditina</taxon>
        <taxon>Rhabditomorpha</taxon>
        <taxon>Rhabditoidea</taxon>
        <taxon>Rhabditidae</taxon>
        <taxon>Peloderinae</taxon>
        <taxon>Caenorhabditis</taxon>
    </lineage>
</organism>
<dbReference type="OrthoDB" id="2526284at2759"/>
<evidence type="ECO:0000256" key="2">
    <source>
        <dbReference type="ARBA" id="ARBA00007647"/>
    </source>
</evidence>
<evidence type="ECO:0000256" key="9">
    <source>
        <dbReference type="ARBA" id="ARBA00023163"/>
    </source>
</evidence>
<dbReference type="PANTHER" id="PTHR21645">
    <property type="entry name" value="GLYCOSYLTRANSFERASE FAMILY 92 PROTEIN"/>
    <property type="match status" value="1"/>
</dbReference>
<evidence type="ECO:0000256" key="8">
    <source>
        <dbReference type="ARBA" id="ARBA00023136"/>
    </source>
</evidence>
<keyword evidence="3 11" id="KW-0328">Glycosyltransferase</keyword>
<evidence type="ECO:0000313" key="13">
    <source>
        <dbReference type="Proteomes" id="UP000230233"/>
    </source>
</evidence>
<name>A0A2G5TD61_9PELO</name>
<dbReference type="GO" id="GO:0016020">
    <property type="term" value="C:membrane"/>
    <property type="evidence" value="ECO:0007669"/>
    <property type="project" value="UniProtKB-SubCell"/>
</dbReference>
<evidence type="ECO:0000256" key="1">
    <source>
        <dbReference type="ARBA" id="ARBA00004167"/>
    </source>
</evidence>
<evidence type="ECO:0000256" key="11">
    <source>
        <dbReference type="RuleBase" id="RU366017"/>
    </source>
</evidence>
<dbReference type="Pfam" id="PF01697">
    <property type="entry name" value="Glyco_transf_92"/>
    <property type="match status" value="1"/>
</dbReference>
<dbReference type="AlphaFoldDB" id="A0A2G5TD61"/>
<evidence type="ECO:0000313" key="12">
    <source>
        <dbReference type="EMBL" id="PIC24986.1"/>
    </source>
</evidence>